<dbReference type="InterPro" id="IPR009609">
    <property type="entry name" value="Phosphonate_metab_PhnG"/>
</dbReference>
<dbReference type="GO" id="GO:0019634">
    <property type="term" value="P:organic phosphonate metabolic process"/>
    <property type="evidence" value="ECO:0007669"/>
    <property type="project" value="InterPro"/>
</dbReference>
<evidence type="ECO:0000313" key="1">
    <source>
        <dbReference type="EMBL" id="MTT75796.1"/>
    </source>
</evidence>
<dbReference type="GO" id="GO:0016829">
    <property type="term" value="F:lyase activity"/>
    <property type="evidence" value="ECO:0007669"/>
    <property type="project" value="UniProtKB-KW"/>
</dbReference>
<organism evidence="1 4">
    <name type="scientific">Phascolarctobacterium faecium</name>
    <dbReference type="NCBI Taxonomy" id="33025"/>
    <lineage>
        <taxon>Bacteria</taxon>
        <taxon>Bacillati</taxon>
        <taxon>Bacillota</taxon>
        <taxon>Negativicutes</taxon>
        <taxon>Acidaminococcales</taxon>
        <taxon>Acidaminococcaceae</taxon>
        <taxon>Phascolarctobacterium</taxon>
    </lineage>
</organism>
<dbReference type="RefSeq" id="WP_155163866.1">
    <property type="nucleotide sequence ID" value="NZ_WNBG01000002.1"/>
</dbReference>
<evidence type="ECO:0000313" key="4">
    <source>
        <dbReference type="Proteomes" id="UP000484547"/>
    </source>
</evidence>
<evidence type="ECO:0000313" key="2">
    <source>
        <dbReference type="EMBL" id="MTU03858.1"/>
    </source>
</evidence>
<evidence type="ECO:0000313" key="3">
    <source>
        <dbReference type="Proteomes" id="UP000443070"/>
    </source>
</evidence>
<accession>A0A7X3BVP6</accession>
<dbReference type="Pfam" id="PF06754">
    <property type="entry name" value="PhnG"/>
    <property type="match status" value="1"/>
</dbReference>
<dbReference type="NCBIfam" id="TIGR03293">
    <property type="entry name" value="PhnG_redo"/>
    <property type="match status" value="1"/>
</dbReference>
<comment type="caution">
    <text evidence="1">The sequence shown here is derived from an EMBL/GenBank/DDBJ whole genome shotgun (WGS) entry which is preliminary data.</text>
</comment>
<name>A0A7X3BVP6_9FIRM</name>
<keyword evidence="1" id="KW-0456">Lyase</keyword>
<reference evidence="3 4" key="1">
    <citation type="journal article" date="2019" name="Nat. Med.">
        <title>A library of human gut bacterial isolates paired with longitudinal multiomics data enables mechanistic microbiome research.</title>
        <authorList>
            <person name="Poyet M."/>
            <person name="Groussin M."/>
            <person name="Gibbons S.M."/>
            <person name="Avila-Pacheco J."/>
            <person name="Jiang X."/>
            <person name="Kearney S.M."/>
            <person name="Perrotta A.R."/>
            <person name="Berdy B."/>
            <person name="Zhao S."/>
            <person name="Lieberman T.D."/>
            <person name="Swanson P.K."/>
            <person name="Smith M."/>
            <person name="Roesemann S."/>
            <person name="Alexander J.E."/>
            <person name="Rich S.A."/>
            <person name="Livny J."/>
            <person name="Vlamakis H."/>
            <person name="Clish C."/>
            <person name="Bullock K."/>
            <person name="Deik A."/>
            <person name="Scott J."/>
            <person name="Pierce K.A."/>
            <person name="Xavier R.J."/>
            <person name="Alm E.J."/>
        </authorList>
    </citation>
    <scope>NUCLEOTIDE SEQUENCE [LARGE SCALE GENOMIC DNA]</scope>
    <source>
        <strain evidence="1 4">BIOML-A13</strain>
        <strain evidence="2 3">BIOML-A3</strain>
    </source>
</reference>
<dbReference type="Proteomes" id="UP000443070">
    <property type="component" value="Unassembled WGS sequence"/>
</dbReference>
<dbReference type="OrthoDB" id="3182891at2"/>
<dbReference type="EMBL" id="WNBW01000002">
    <property type="protein sequence ID" value="MTU03858.1"/>
    <property type="molecule type" value="Genomic_DNA"/>
</dbReference>
<gene>
    <name evidence="1" type="primary">phnG</name>
    <name evidence="1" type="ORF">GMD11_05870</name>
    <name evidence="2" type="ORF">GMD18_05515</name>
</gene>
<dbReference type="Proteomes" id="UP000484547">
    <property type="component" value="Unassembled WGS sequence"/>
</dbReference>
<protein>
    <submittedName>
        <fullName evidence="1">Phosphonate C-P lyase system protein PhnG</fullName>
    </submittedName>
</protein>
<dbReference type="AlphaFoldDB" id="A0A7X3BVP6"/>
<keyword evidence="3" id="KW-1185">Reference proteome</keyword>
<sequence>MEKKELFRIMADADGSMLRELAQPLAEKYGVSVVKAPAKTLAMIKLREPVKNSLFYLGEALVCDTVVELGGTKGTAVVLGDDFDKVSSMAVIDAAFNRQVSELDELKTVLQRLSMRQQREQELENGLYAKTMVDFQTMDQE</sequence>
<dbReference type="EMBL" id="WNBM01000002">
    <property type="protein sequence ID" value="MTT75796.1"/>
    <property type="molecule type" value="Genomic_DNA"/>
</dbReference>
<proteinExistence type="predicted"/>
<dbReference type="GO" id="GO:0015716">
    <property type="term" value="P:organic phosphonate transport"/>
    <property type="evidence" value="ECO:0007669"/>
    <property type="project" value="InterPro"/>
</dbReference>